<proteinExistence type="predicted"/>
<evidence type="ECO:0000313" key="2">
    <source>
        <dbReference type="Proteomes" id="UP001143856"/>
    </source>
</evidence>
<keyword evidence="2" id="KW-1185">Reference proteome</keyword>
<dbReference type="EMBL" id="JAPDGR010003944">
    <property type="protein sequence ID" value="KAJ2969655.1"/>
    <property type="molecule type" value="Genomic_DNA"/>
</dbReference>
<evidence type="ECO:0000313" key="1">
    <source>
        <dbReference type="EMBL" id="KAJ2969655.1"/>
    </source>
</evidence>
<organism evidence="1 2">
    <name type="scientific">Xylaria curta</name>
    <dbReference type="NCBI Taxonomy" id="42375"/>
    <lineage>
        <taxon>Eukaryota</taxon>
        <taxon>Fungi</taxon>
        <taxon>Dikarya</taxon>
        <taxon>Ascomycota</taxon>
        <taxon>Pezizomycotina</taxon>
        <taxon>Sordariomycetes</taxon>
        <taxon>Xylariomycetidae</taxon>
        <taxon>Xylariales</taxon>
        <taxon>Xylariaceae</taxon>
        <taxon>Xylaria</taxon>
    </lineage>
</organism>
<accession>A0ACC1MS65</accession>
<name>A0ACC1MS65_9PEZI</name>
<gene>
    <name evidence="1" type="ORF">NUW58_g9934</name>
</gene>
<comment type="caution">
    <text evidence="1">The sequence shown here is derived from an EMBL/GenBank/DDBJ whole genome shotgun (WGS) entry which is preliminary data.</text>
</comment>
<protein>
    <submittedName>
        <fullName evidence="1">Uncharacterized protein</fullName>
    </submittedName>
</protein>
<dbReference type="Proteomes" id="UP001143856">
    <property type="component" value="Unassembled WGS sequence"/>
</dbReference>
<sequence length="134" mass="14558">MSLEIISKVISQGHRLATHSWEFGAFSESLLEWYDPNLSVFGASPFPDGKIPVVQVSQVESLSYAQPHIWTNSTILIDGDGAAGDPASLAVSAVLIGQTQTPFLSAARRQIQHLLTTVPRWPNGCKPDPAARRH</sequence>
<reference evidence="1" key="1">
    <citation type="submission" date="2022-10" db="EMBL/GenBank/DDBJ databases">
        <title>Genome Sequence of Xylaria curta.</title>
        <authorList>
            <person name="Buettner E."/>
        </authorList>
    </citation>
    <scope>NUCLEOTIDE SEQUENCE</scope>
    <source>
        <strain evidence="1">Babe10</strain>
    </source>
</reference>